<gene>
    <name evidence="2" type="ORF">FRX31_026022</name>
</gene>
<evidence type="ECO:0000256" key="1">
    <source>
        <dbReference type="SAM" id="Phobius"/>
    </source>
</evidence>
<keyword evidence="1" id="KW-0472">Membrane</keyword>
<dbReference type="EMBL" id="JABWDY010032173">
    <property type="protein sequence ID" value="KAF5184392.1"/>
    <property type="molecule type" value="Genomic_DNA"/>
</dbReference>
<name>A0A7J6VJB8_THATH</name>
<protein>
    <recommendedName>
        <fullName evidence="4">Transmembrane protein</fullName>
    </recommendedName>
</protein>
<evidence type="ECO:0000313" key="3">
    <source>
        <dbReference type="Proteomes" id="UP000554482"/>
    </source>
</evidence>
<organism evidence="2 3">
    <name type="scientific">Thalictrum thalictroides</name>
    <name type="common">Rue-anemone</name>
    <name type="synonym">Anemone thalictroides</name>
    <dbReference type="NCBI Taxonomy" id="46969"/>
    <lineage>
        <taxon>Eukaryota</taxon>
        <taxon>Viridiplantae</taxon>
        <taxon>Streptophyta</taxon>
        <taxon>Embryophyta</taxon>
        <taxon>Tracheophyta</taxon>
        <taxon>Spermatophyta</taxon>
        <taxon>Magnoliopsida</taxon>
        <taxon>Ranunculales</taxon>
        <taxon>Ranunculaceae</taxon>
        <taxon>Thalictroideae</taxon>
        <taxon>Thalictrum</taxon>
    </lineage>
</organism>
<keyword evidence="1" id="KW-0812">Transmembrane</keyword>
<keyword evidence="1" id="KW-1133">Transmembrane helix</keyword>
<comment type="caution">
    <text evidence="2">The sequence shown here is derived from an EMBL/GenBank/DDBJ whole genome shotgun (WGS) entry which is preliminary data.</text>
</comment>
<evidence type="ECO:0000313" key="2">
    <source>
        <dbReference type="EMBL" id="KAF5184392.1"/>
    </source>
</evidence>
<feature type="transmembrane region" description="Helical" evidence="1">
    <location>
        <begin position="45"/>
        <end position="66"/>
    </location>
</feature>
<dbReference type="Proteomes" id="UP000554482">
    <property type="component" value="Unassembled WGS sequence"/>
</dbReference>
<evidence type="ECO:0008006" key="4">
    <source>
        <dbReference type="Google" id="ProtNLM"/>
    </source>
</evidence>
<sequence length="70" mass="7972">MDLENVIKNLDKEEIVEILKDPEFNKTCQHYVREKVKENMEKAPLVPVAIIGSVIIGSVAVADLLLRKRK</sequence>
<reference evidence="2 3" key="1">
    <citation type="submission" date="2020-06" db="EMBL/GenBank/DDBJ databases">
        <title>Transcriptomic and genomic resources for Thalictrum thalictroides and T. hernandezii: Facilitating candidate gene discovery in an emerging model plant lineage.</title>
        <authorList>
            <person name="Arias T."/>
            <person name="Riano-Pachon D.M."/>
            <person name="Di Stilio V.S."/>
        </authorList>
    </citation>
    <scope>NUCLEOTIDE SEQUENCE [LARGE SCALE GENOMIC DNA]</scope>
    <source>
        <strain evidence="3">cv. WT478/WT964</strain>
        <tissue evidence="2">Leaves</tissue>
    </source>
</reference>
<keyword evidence="3" id="KW-1185">Reference proteome</keyword>
<dbReference type="AlphaFoldDB" id="A0A7J6VJB8"/>
<proteinExistence type="predicted"/>
<accession>A0A7J6VJB8</accession>